<dbReference type="GO" id="GO:0016787">
    <property type="term" value="F:hydrolase activity"/>
    <property type="evidence" value="ECO:0007669"/>
    <property type="project" value="UniProtKB-KW"/>
</dbReference>
<evidence type="ECO:0000256" key="1">
    <source>
        <dbReference type="ARBA" id="ARBA00008172"/>
    </source>
</evidence>
<evidence type="ECO:0000256" key="6">
    <source>
        <dbReference type="ARBA" id="ARBA00030388"/>
    </source>
</evidence>
<keyword evidence="3" id="KW-0540">Nuclease</keyword>
<sequence>MRLVFTKNAWEDFEYWIENDQELLNKLRSLLNEVRRTPFKGTGKPEPLRGSLKGCWARSINQEHRLVYRITGKADDQSCIILQCRFHY</sequence>
<name>A0A7H0VAB9_9FLAO</name>
<dbReference type="PANTHER" id="PTHR38039:SF1">
    <property type="entry name" value="TOXIN YOEB"/>
    <property type="match status" value="1"/>
</dbReference>
<dbReference type="Proteomes" id="UP000516305">
    <property type="component" value="Chromosome"/>
</dbReference>
<evidence type="ECO:0000313" key="8">
    <source>
        <dbReference type="Proteomes" id="UP000516305"/>
    </source>
</evidence>
<dbReference type="SUPFAM" id="SSF143011">
    <property type="entry name" value="RelE-like"/>
    <property type="match status" value="1"/>
</dbReference>
<accession>A0A7H0VAB9</accession>
<dbReference type="NCBIfam" id="TIGR02116">
    <property type="entry name" value="toxin_Txe_YoeB"/>
    <property type="match status" value="1"/>
</dbReference>
<dbReference type="Pfam" id="PF06769">
    <property type="entry name" value="YoeB_toxin"/>
    <property type="match status" value="1"/>
</dbReference>
<dbReference type="InterPro" id="IPR009614">
    <property type="entry name" value="YoeB_toxin"/>
</dbReference>
<protein>
    <recommendedName>
        <fullName evidence="6">Putative mRNA interferase YoeB</fullName>
    </recommendedName>
</protein>
<gene>
    <name evidence="7" type="ORF">H4K34_09760</name>
</gene>
<keyword evidence="2" id="KW-1277">Toxin-antitoxin system</keyword>
<dbReference type="Gene3D" id="3.30.2310.20">
    <property type="entry name" value="RelE-like"/>
    <property type="match status" value="1"/>
</dbReference>
<dbReference type="GO" id="GO:0045892">
    <property type="term" value="P:negative regulation of DNA-templated transcription"/>
    <property type="evidence" value="ECO:0007669"/>
    <property type="project" value="TreeGrafter"/>
</dbReference>
<organism evidence="7 8">
    <name type="scientific">Croceimicrobium hydrocarbonivorans</name>
    <dbReference type="NCBI Taxonomy" id="2761580"/>
    <lineage>
        <taxon>Bacteria</taxon>
        <taxon>Pseudomonadati</taxon>
        <taxon>Bacteroidota</taxon>
        <taxon>Flavobacteriia</taxon>
        <taxon>Flavobacteriales</taxon>
        <taxon>Owenweeksiaceae</taxon>
        <taxon>Croceimicrobium</taxon>
    </lineage>
</organism>
<comment type="similarity">
    <text evidence="1">Belongs to the YoeB family.</text>
</comment>
<dbReference type="InterPro" id="IPR035093">
    <property type="entry name" value="RelE/ParE_toxin_dom_sf"/>
</dbReference>
<evidence type="ECO:0000313" key="7">
    <source>
        <dbReference type="EMBL" id="QNR22667.1"/>
    </source>
</evidence>
<dbReference type="EMBL" id="CP060139">
    <property type="protein sequence ID" value="QNR22667.1"/>
    <property type="molecule type" value="Genomic_DNA"/>
</dbReference>
<dbReference type="PANTHER" id="PTHR38039">
    <property type="entry name" value="TOXIN YOEB"/>
    <property type="match status" value="1"/>
</dbReference>
<dbReference type="AlphaFoldDB" id="A0A7H0VAB9"/>
<keyword evidence="4" id="KW-0255">Endonuclease</keyword>
<evidence type="ECO:0000256" key="4">
    <source>
        <dbReference type="ARBA" id="ARBA00022759"/>
    </source>
</evidence>
<reference evidence="7 8" key="1">
    <citation type="submission" date="2020-08" db="EMBL/GenBank/DDBJ databases">
        <title>Croceimicrobium hydrocarbonivorans gen. nov., sp. nov., a novel marine bacterium isolated from a bacterial consortium that degrades polyethylene terephthalate.</title>
        <authorList>
            <person name="Liu R."/>
        </authorList>
    </citation>
    <scope>NUCLEOTIDE SEQUENCE [LARGE SCALE GENOMIC DNA]</scope>
    <source>
        <strain evidence="7 8">A20-9</strain>
    </source>
</reference>
<evidence type="ECO:0000256" key="5">
    <source>
        <dbReference type="ARBA" id="ARBA00022801"/>
    </source>
</evidence>
<dbReference type="GO" id="GO:0006401">
    <property type="term" value="P:RNA catabolic process"/>
    <property type="evidence" value="ECO:0007669"/>
    <property type="project" value="InterPro"/>
</dbReference>
<keyword evidence="5" id="KW-0378">Hydrolase</keyword>
<keyword evidence="8" id="KW-1185">Reference proteome</keyword>
<proteinExistence type="inferred from homology"/>
<dbReference type="RefSeq" id="WP_210757234.1">
    <property type="nucleotide sequence ID" value="NZ_CP060139.1"/>
</dbReference>
<dbReference type="KEGG" id="chyd:H4K34_09760"/>
<evidence type="ECO:0000256" key="3">
    <source>
        <dbReference type="ARBA" id="ARBA00022722"/>
    </source>
</evidence>
<evidence type="ECO:0000256" key="2">
    <source>
        <dbReference type="ARBA" id="ARBA00022649"/>
    </source>
</evidence>
<dbReference type="GO" id="GO:0004519">
    <property type="term" value="F:endonuclease activity"/>
    <property type="evidence" value="ECO:0007669"/>
    <property type="project" value="UniProtKB-KW"/>
</dbReference>